<dbReference type="InParanoid" id="J5JA05"/>
<dbReference type="RefSeq" id="XP_008603463.1">
    <property type="nucleotide sequence ID" value="XM_008605241.1"/>
</dbReference>
<dbReference type="InterPro" id="IPR041698">
    <property type="entry name" value="Methyltransf_25"/>
</dbReference>
<dbReference type="HOGENOM" id="CLU_1094097_0_0_1"/>
<dbReference type="Proteomes" id="UP000002762">
    <property type="component" value="Unassembled WGS sequence"/>
</dbReference>
<reference evidence="3 4" key="1">
    <citation type="journal article" date="2012" name="Sci. Rep.">
        <title>Genomic perspectives on the evolution of fungal entomopathogenicity in Beauveria bassiana.</title>
        <authorList>
            <person name="Xiao G."/>
            <person name="Ying S.H."/>
            <person name="Zheng P."/>
            <person name="Wang Z.L."/>
            <person name="Zhang S."/>
            <person name="Xie X.Q."/>
            <person name="Shang Y."/>
            <person name="St Leger R.J."/>
            <person name="Zhao G.P."/>
            <person name="Wang C."/>
            <person name="Feng M.G."/>
        </authorList>
    </citation>
    <scope>NUCLEOTIDE SEQUENCE [LARGE SCALE GENOMIC DNA]</scope>
    <source>
        <strain evidence="3 4">ARSEF 2860</strain>
    </source>
</reference>
<dbReference type="GO" id="GO:0032259">
    <property type="term" value="P:methylation"/>
    <property type="evidence" value="ECO:0007669"/>
    <property type="project" value="UniProtKB-KW"/>
</dbReference>
<dbReference type="AlphaFoldDB" id="J5JA05"/>
<dbReference type="STRING" id="655819.J5JA05"/>
<evidence type="ECO:0000256" key="1">
    <source>
        <dbReference type="ARBA" id="ARBA00038158"/>
    </source>
</evidence>
<dbReference type="EMBL" id="JH725242">
    <property type="protein sequence ID" value="EJP60901.1"/>
    <property type="molecule type" value="Genomic_DNA"/>
</dbReference>
<proteinExistence type="inferred from homology"/>
<organism evidence="3 4">
    <name type="scientific">Beauveria bassiana (strain ARSEF 2860)</name>
    <name type="common">White muscardine disease fungus</name>
    <name type="synonym">Tritirachium shiotae</name>
    <dbReference type="NCBI Taxonomy" id="655819"/>
    <lineage>
        <taxon>Eukaryota</taxon>
        <taxon>Fungi</taxon>
        <taxon>Dikarya</taxon>
        <taxon>Ascomycota</taxon>
        <taxon>Pezizomycotina</taxon>
        <taxon>Sordariomycetes</taxon>
        <taxon>Hypocreomycetidae</taxon>
        <taxon>Hypocreales</taxon>
        <taxon>Cordycipitaceae</taxon>
        <taxon>Beauveria</taxon>
    </lineage>
</organism>
<keyword evidence="4" id="KW-1185">Reference proteome</keyword>
<keyword evidence="3" id="KW-0489">Methyltransferase</keyword>
<evidence type="ECO:0000313" key="4">
    <source>
        <dbReference type="Proteomes" id="UP000002762"/>
    </source>
</evidence>
<gene>
    <name evidence="3" type="ORF">BBA_10144</name>
</gene>
<dbReference type="PANTHER" id="PTHR43591">
    <property type="entry name" value="METHYLTRANSFERASE"/>
    <property type="match status" value="1"/>
</dbReference>
<evidence type="ECO:0000313" key="3">
    <source>
        <dbReference type="EMBL" id="EJP60901.1"/>
    </source>
</evidence>
<comment type="similarity">
    <text evidence="1">Belongs to the methyltransferase superfamily. LaeA methyltransferase family.</text>
</comment>
<dbReference type="PANTHER" id="PTHR43591:SF24">
    <property type="entry name" value="2-METHOXY-6-POLYPRENYL-1,4-BENZOQUINOL METHYLASE, MITOCHONDRIAL"/>
    <property type="match status" value="1"/>
</dbReference>
<dbReference type="CDD" id="cd02440">
    <property type="entry name" value="AdoMet_MTases"/>
    <property type="match status" value="1"/>
</dbReference>
<sequence>MSEQLKDSQFSDRIINGNLFRSYRGSAFWILDIGTGSGVMAGEIAQRFPDAHVIGIDVLSEQQAGLPQNCEFRIGNIEETPWEFANDTFDYIYAGNLAGYIRNDKWDLIYAEALRCLKPGGYLEHSEVDILSTEPPWDRYQYACSISGDRAVALTEQLRGRFISAGVDLIKERELKLSGSDVQADVANRVACLQSIFSQPQLKLHLDLIPKFYQLFETSFALRKKDFARRTIIYGQKPLKAHSDPTGVSADSRA</sequence>
<keyword evidence="3" id="KW-0808">Transferase</keyword>
<dbReference type="Gene3D" id="3.40.50.150">
    <property type="entry name" value="Vaccinia Virus protein VP39"/>
    <property type="match status" value="1"/>
</dbReference>
<protein>
    <submittedName>
        <fullName evidence="3">Methyltransferase type 11</fullName>
    </submittedName>
</protein>
<accession>J5JA05</accession>
<dbReference type="SUPFAM" id="SSF53335">
    <property type="entry name" value="S-adenosyl-L-methionine-dependent methyltransferases"/>
    <property type="match status" value="1"/>
</dbReference>
<dbReference type="GeneID" id="19893156"/>
<dbReference type="GO" id="GO:0008168">
    <property type="term" value="F:methyltransferase activity"/>
    <property type="evidence" value="ECO:0007669"/>
    <property type="project" value="UniProtKB-KW"/>
</dbReference>
<evidence type="ECO:0000259" key="2">
    <source>
        <dbReference type="Pfam" id="PF13649"/>
    </source>
</evidence>
<name>J5JA05_BEAB2</name>
<feature type="domain" description="Methyltransferase" evidence="2">
    <location>
        <begin position="30"/>
        <end position="121"/>
    </location>
</feature>
<dbReference type="InterPro" id="IPR029063">
    <property type="entry name" value="SAM-dependent_MTases_sf"/>
</dbReference>
<dbReference type="Pfam" id="PF13649">
    <property type="entry name" value="Methyltransf_25"/>
    <property type="match status" value="1"/>
</dbReference>